<dbReference type="RefSeq" id="WP_311183994.1">
    <property type="nucleotide sequence ID" value="NZ_CP115543.1"/>
</dbReference>
<organism evidence="2 3">
    <name type="scientific">Stenotrophomonas aracearum</name>
    <dbReference type="NCBI Taxonomy" id="3003272"/>
    <lineage>
        <taxon>Bacteria</taxon>
        <taxon>Pseudomonadati</taxon>
        <taxon>Pseudomonadota</taxon>
        <taxon>Gammaproteobacteria</taxon>
        <taxon>Lysobacterales</taxon>
        <taxon>Lysobacteraceae</taxon>
        <taxon>Stenotrophomonas</taxon>
    </lineage>
</organism>
<keyword evidence="1" id="KW-0812">Transmembrane</keyword>
<sequence>MDLIRLLRSLEEFLYELVGWLVFYPRTFLRIIVRPARMALYTQEELRKPLEARFQATISPVLMLILTVALAHAMELASRAAVPTLQSPVGRILFGSEEGIMLTRSAIFCVYALGAALGTLRQQKIPVTRETLREPFSIQAFLACPFVLALALGELLLRWPGDAWVGPGVAVQAVGILWYLWARAAAYRALNTASWAKAFGLVLASFVVTTVVVLAVAMMVLV</sequence>
<name>A0ABY9YG40_9GAMM</name>
<reference evidence="2 3" key="1">
    <citation type="submission" date="2022-12" db="EMBL/GenBank/DDBJ databases">
        <title>Two new species, Stenotrophomonas aracearum and Stenotrophomonas oahuensis, isolated from Anthurium (Araceae family) in Hawaii.</title>
        <authorList>
            <person name="Chunag S.C."/>
            <person name="Dobhal S."/>
            <person name="Alvarez A."/>
            <person name="Arif M."/>
        </authorList>
    </citation>
    <scope>NUCLEOTIDE SEQUENCE [LARGE SCALE GENOMIC DNA]</scope>
    <source>
        <strain evidence="2 3">A5588</strain>
    </source>
</reference>
<evidence type="ECO:0000313" key="3">
    <source>
        <dbReference type="Proteomes" id="UP001305421"/>
    </source>
</evidence>
<feature type="transmembrane region" description="Helical" evidence="1">
    <location>
        <begin position="140"/>
        <end position="157"/>
    </location>
</feature>
<gene>
    <name evidence="2" type="ORF">PDM28_04900</name>
</gene>
<keyword evidence="3" id="KW-1185">Reference proteome</keyword>
<dbReference type="Proteomes" id="UP001305421">
    <property type="component" value="Chromosome"/>
</dbReference>
<evidence type="ECO:0000313" key="2">
    <source>
        <dbReference type="EMBL" id="WNH49657.1"/>
    </source>
</evidence>
<feature type="transmembrane region" description="Helical" evidence="1">
    <location>
        <begin position="163"/>
        <end position="186"/>
    </location>
</feature>
<proteinExistence type="predicted"/>
<dbReference type="EMBL" id="CP115543">
    <property type="protein sequence ID" value="WNH49657.1"/>
    <property type="molecule type" value="Genomic_DNA"/>
</dbReference>
<evidence type="ECO:0008006" key="4">
    <source>
        <dbReference type="Google" id="ProtNLM"/>
    </source>
</evidence>
<accession>A0ABY9YG40</accession>
<feature type="transmembrane region" description="Helical" evidence="1">
    <location>
        <begin position="101"/>
        <end position="120"/>
    </location>
</feature>
<feature type="transmembrane region" description="Helical" evidence="1">
    <location>
        <begin position="198"/>
        <end position="221"/>
    </location>
</feature>
<protein>
    <recommendedName>
        <fullName evidence="4">Yip1 domain-containing protein</fullName>
    </recommendedName>
</protein>
<keyword evidence="1" id="KW-1133">Transmembrane helix</keyword>
<evidence type="ECO:0000256" key="1">
    <source>
        <dbReference type="SAM" id="Phobius"/>
    </source>
</evidence>
<keyword evidence="1" id="KW-0472">Membrane</keyword>